<keyword evidence="1" id="KW-1133">Transmembrane helix</keyword>
<evidence type="ECO:0000313" key="3">
    <source>
        <dbReference type="Proteomes" id="UP001431131"/>
    </source>
</evidence>
<comment type="caution">
    <text evidence="2">The sequence shown here is derived from an EMBL/GenBank/DDBJ whole genome shotgun (WGS) entry which is preliminary data.</text>
</comment>
<gene>
    <name evidence="2" type="ORF">MJG50_03080</name>
</gene>
<sequence length="128" mass="14512">MFPGDAMFTFAPIFIGIIFVIVIGSIIVNAIKGVGQWKKNEESPRLTVPAVVKTKRSDVRRRTNHHDNHHHHSSTTIYYVTFEFDSGDRTEFKISGSEYGQLAEGDSGKLTFQGTRYLGFERNYEPSL</sequence>
<reference evidence="2" key="1">
    <citation type="submission" date="2022-02" db="EMBL/GenBank/DDBJ databases">
        <title>Fredinandcohnia quinoae sp. nov. isolated from Chenopodium quinoa seeds.</title>
        <authorList>
            <person name="Saati-Santamaria Z."/>
            <person name="Flores-Felix J.D."/>
            <person name="Igual J.M."/>
            <person name="Velazquez E."/>
            <person name="Garcia-Fraile P."/>
            <person name="Martinez-Molina E."/>
        </authorList>
    </citation>
    <scope>NUCLEOTIDE SEQUENCE</scope>
    <source>
        <strain evidence="2">SECRCQ15</strain>
    </source>
</reference>
<keyword evidence="1" id="KW-0812">Transmembrane</keyword>
<evidence type="ECO:0000256" key="1">
    <source>
        <dbReference type="SAM" id="Phobius"/>
    </source>
</evidence>
<dbReference type="Pfam" id="PF10694">
    <property type="entry name" value="DUF2500"/>
    <property type="match status" value="1"/>
</dbReference>
<keyword evidence="3" id="KW-1185">Reference proteome</keyword>
<dbReference type="InterPro" id="IPR019635">
    <property type="entry name" value="DUF2500"/>
</dbReference>
<dbReference type="RefSeq" id="WP_240252571.1">
    <property type="nucleotide sequence ID" value="NZ_JAKTTI010000002.1"/>
</dbReference>
<dbReference type="Proteomes" id="UP001431131">
    <property type="component" value="Unassembled WGS sequence"/>
</dbReference>
<dbReference type="Gene3D" id="2.40.50.660">
    <property type="match status" value="1"/>
</dbReference>
<proteinExistence type="predicted"/>
<dbReference type="EMBL" id="JAKTTI010000002">
    <property type="protein sequence ID" value="MCH1624299.1"/>
    <property type="molecule type" value="Genomic_DNA"/>
</dbReference>
<name>A0AAW5DYA3_9BACI</name>
<dbReference type="AlphaFoldDB" id="A0AAW5DYA3"/>
<feature type="transmembrane region" description="Helical" evidence="1">
    <location>
        <begin position="6"/>
        <end position="31"/>
    </location>
</feature>
<organism evidence="2 3">
    <name type="scientific">Fredinandcohnia quinoae</name>
    <dbReference type="NCBI Taxonomy" id="2918902"/>
    <lineage>
        <taxon>Bacteria</taxon>
        <taxon>Bacillati</taxon>
        <taxon>Bacillota</taxon>
        <taxon>Bacilli</taxon>
        <taxon>Bacillales</taxon>
        <taxon>Bacillaceae</taxon>
        <taxon>Fredinandcohnia</taxon>
    </lineage>
</organism>
<accession>A0AAW5DYA3</accession>
<keyword evidence="1" id="KW-0472">Membrane</keyword>
<evidence type="ECO:0000313" key="2">
    <source>
        <dbReference type="EMBL" id="MCH1624299.1"/>
    </source>
</evidence>
<protein>
    <submittedName>
        <fullName evidence="2">DUF2500 domain-containing protein</fullName>
    </submittedName>
</protein>